<dbReference type="InterPro" id="IPR036259">
    <property type="entry name" value="MFS_trans_sf"/>
</dbReference>
<dbReference type="OrthoDB" id="4204059at2"/>
<dbReference type="SUPFAM" id="SSF103473">
    <property type="entry name" value="MFS general substrate transporter"/>
    <property type="match status" value="1"/>
</dbReference>
<protein>
    <recommendedName>
        <fullName evidence="3">Major facilitator superfamily (MFS) profile domain-containing protein</fullName>
    </recommendedName>
</protein>
<gene>
    <name evidence="1" type="ORF">PSU4_53390</name>
</gene>
<organism evidence="1 2">
    <name type="scientific">Pseudonocardia sulfidoxydans NBRC 16205</name>
    <dbReference type="NCBI Taxonomy" id="1223511"/>
    <lineage>
        <taxon>Bacteria</taxon>
        <taxon>Bacillati</taxon>
        <taxon>Actinomycetota</taxon>
        <taxon>Actinomycetes</taxon>
        <taxon>Pseudonocardiales</taxon>
        <taxon>Pseudonocardiaceae</taxon>
        <taxon>Pseudonocardia</taxon>
    </lineage>
</organism>
<dbReference type="RefSeq" id="WP_147114279.1">
    <property type="nucleotide sequence ID" value="NZ_BJVJ01000087.1"/>
</dbReference>
<reference evidence="1 2" key="1">
    <citation type="submission" date="2019-07" db="EMBL/GenBank/DDBJ databases">
        <title>Whole genome shotgun sequence of Pseudonocardia sulfidoxydans NBRC 16205.</title>
        <authorList>
            <person name="Hosoyama A."/>
            <person name="Uohara A."/>
            <person name="Ohji S."/>
            <person name="Ichikawa N."/>
        </authorList>
    </citation>
    <scope>NUCLEOTIDE SEQUENCE [LARGE SCALE GENOMIC DNA]</scope>
    <source>
        <strain evidence="1 2">NBRC 16205</strain>
    </source>
</reference>
<keyword evidence="2" id="KW-1185">Reference proteome</keyword>
<name>A0A511DNL1_9PSEU</name>
<evidence type="ECO:0008006" key="3">
    <source>
        <dbReference type="Google" id="ProtNLM"/>
    </source>
</evidence>
<dbReference type="AlphaFoldDB" id="A0A511DNL1"/>
<proteinExistence type="predicted"/>
<dbReference type="EMBL" id="BJVJ01000087">
    <property type="protein sequence ID" value="GEL26385.1"/>
    <property type="molecule type" value="Genomic_DNA"/>
</dbReference>
<accession>A0A511DNL1</accession>
<sequence length="92" mass="9328">MALFVAGMAVSSLGNLLTGVVWVAAAAIVMQGIHGAGLAVQDVAATTILQRTVPAAMQGRVFANLHGGIGVAAAAPYLGVACCCRRRRPGRR</sequence>
<evidence type="ECO:0000313" key="1">
    <source>
        <dbReference type="EMBL" id="GEL26385.1"/>
    </source>
</evidence>
<comment type="caution">
    <text evidence="1">The sequence shown here is derived from an EMBL/GenBank/DDBJ whole genome shotgun (WGS) entry which is preliminary data.</text>
</comment>
<dbReference type="Proteomes" id="UP000321685">
    <property type="component" value="Unassembled WGS sequence"/>
</dbReference>
<evidence type="ECO:0000313" key="2">
    <source>
        <dbReference type="Proteomes" id="UP000321685"/>
    </source>
</evidence>